<dbReference type="OrthoDB" id="2589236at2"/>
<proteinExistence type="inferred from homology"/>
<sequence>MYRFLRIVQRDTINLLINPMWIFFGIGFPFLLTAVLGVLTEGLYGSSITSYDYYGVTMLLYSTLYAATFSANAFLEERIKQPNLRIIYSPINKFSIPLSKIIATFIFTAIFYTLAGGVMHILLGVNFGSAHLGKIMALFLAVDFFFSCIGVLMCCLFKSEGVANQIISIVTTLFAVLSGLFFPVASLGKQMVAISKFSPITKVIDLIFSLIYDTAATGFLATMGLLLGMSMLLILCCGALFKGEDYL</sequence>
<evidence type="ECO:0000256" key="5">
    <source>
        <dbReference type="RuleBase" id="RU361157"/>
    </source>
</evidence>
<dbReference type="AlphaFoldDB" id="A0A1H9UCD0"/>
<reference evidence="7 8" key="1">
    <citation type="submission" date="2016-10" db="EMBL/GenBank/DDBJ databases">
        <authorList>
            <person name="de Groot N.N."/>
        </authorList>
    </citation>
    <scope>NUCLEOTIDE SEQUENCE [LARGE SCALE GENOMIC DNA]</scope>
    <source>
        <strain evidence="7 8">DSM 13760</strain>
    </source>
</reference>
<dbReference type="GO" id="GO:0140359">
    <property type="term" value="F:ABC-type transporter activity"/>
    <property type="evidence" value="ECO:0007669"/>
    <property type="project" value="InterPro"/>
</dbReference>
<dbReference type="STRING" id="142588.SAMN04488559_12622"/>
<keyword evidence="3 5" id="KW-1133">Transmembrane helix</keyword>
<feature type="transmembrane region" description="Helical" evidence="5">
    <location>
        <begin position="219"/>
        <end position="241"/>
    </location>
</feature>
<dbReference type="Pfam" id="PF01061">
    <property type="entry name" value="ABC2_membrane"/>
    <property type="match status" value="1"/>
</dbReference>
<dbReference type="Proteomes" id="UP000198948">
    <property type="component" value="Unassembled WGS sequence"/>
</dbReference>
<feature type="transmembrane region" description="Helical" evidence="5">
    <location>
        <begin position="166"/>
        <end position="185"/>
    </location>
</feature>
<evidence type="ECO:0000256" key="1">
    <source>
        <dbReference type="ARBA" id="ARBA00004141"/>
    </source>
</evidence>
<evidence type="ECO:0000313" key="7">
    <source>
        <dbReference type="EMBL" id="SES06918.1"/>
    </source>
</evidence>
<dbReference type="GO" id="GO:0043190">
    <property type="term" value="C:ATP-binding cassette (ABC) transporter complex"/>
    <property type="evidence" value="ECO:0007669"/>
    <property type="project" value="InterPro"/>
</dbReference>
<accession>A0A1H9UCD0</accession>
<dbReference type="InterPro" id="IPR000412">
    <property type="entry name" value="ABC_2_transport"/>
</dbReference>
<keyword evidence="5" id="KW-0813">Transport</keyword>
<dbReference type="RefSeq" id="WP_092654046.1">
    <property type="nucleotide sequence ID" value="NZ_FOHA01000026.1"/>
</dbReference>
<dbReference type="InterPro" id="IPR047817">
    <property type="entry name" value="ABC2_TM_bact-type"/>
</dbReference>
<dbReference type="PIRSF" id="PIRSF006648">
    <property type="entry name" value="DrrB"/>
    <property type="match status" value="1"/>
</dbReference>
<evidence type="ECO:0000256" key="2">
    <source>
        <dbReference type="ARBA" id="ARBA00022692"/>
    </source>
</evidence>
<keyword evidence="2 5" id="KW-0812">Transmembrane</keyword>
<comment type="subcellular location">
    <subcellularLocation>
        <location evidence="5">Cell membrane</location>
        <topology evidence="5">Multi-pass membrane protein</topology>
    </subcellularLocation>
    <subcellularLocation>
        <location evidence="1">Membrane</location>
        <topology evidence="1">Multi-pass membrane protein</topology>
    </subcellularLocation>
</comment>
<gene>
    <name evidence="7" type="ORF">SAMN04488559_12622</name>
</gene>
<feature type="transmembrane region" description="Helical" evidence="5">
    <location>
        <begin position="101"/>
        <end position="123"/>
    </location>
</feature>
<feature type="domain" description="ABC transmembrane type-2" evidence="6">
    <location>
        <begin position="20"/>
        <end position="244"/>
    </location>
</feature>
<evidence type="ECO:0000256" key="4">
    <source>
        <dbReference type="ARBA" id="ARBA00023136"/>
    </source>
</evidence>
<feature type="transmembrane region" description="Helical" evidence="5">
    <location>
        <begin position="51"/>
        <end position="75"/>
    </location>
</feature>
<keyword evidence="8" id="KW-1185">Reference proteome</keyword>
<name>A0A1H9UCD0_9LACT</name>
<dbReference type="PANTHER" id="PTHR43027:SF1">
    <property type="entry name" value="DOXORUBICIN RESISTANCE ABC TRANSPORTER PERMEASE PROTEIN DRRC-RELATED"/>
    <property type="match status" value="1"/>
</dbReference>
<dbReference type="InterPro" id="IPR013525">
    <property type="entry name" value="ABC2_TM"/>
</dbReference>
<dbReference type="PROSITE" id="PS51012">
    <property type="entry name" value="ABC_TM2"/>
    <property type="match status" value="1"/>
</dbReference>
<evidence type="ECO:0000259" key="6">
    <source>
        <dbReference type="PROSITE" id="PS51012"/>
    </source>
</evidence>
<feature type="transmembrane region" description="Helical" evidence="5">
    <location>
        <begin position="135"/>
        <end position="157"/>
    </location>
</feature>
<protein>
    <recommendedName>
        <fullName evidence="5">Transport permease protein</fullName>
    </recommendedName>
</protein>
<keyword evidence="5" id="KW-1003">Cell membrane</keyword>
<dbReference type="PANTHER" id="PTHR43027">
    <property type="entry name" value="DOXORUBICIN RESISTANCE ABC TRANSPORTER PERMEASE PROTEIN DRRC-RELATED"/>
    <property type="match status" value="1"/>
</dbReference>
<dbReference type="EMBL" id="FOHA01000026">
    <property type="protein sequence ID" value="SES06918.1"/>
    <property type="molecule type" value="Genomic_DNA"/>
</dbReference>
<organism evidence="7 8">
    <name type="scientific">Isobaculum melis</name>
    <dbReference type="NCBI Taxonomy" id="142588"/>
    <lineage>
        <taxon>Bacteria</taxon>
        <taxon>Bacillati</taxon>
        <taxon>Bacillota</taxon>
        <taxon>Bacilli</taxon>
        <taxon>Lactobacillales</taxon>
        <taxon>Carnobacteriaceae</taxon>
        <taxon>Isobaculum</taxon>
    </lineage>
</organism>
<keyword evidence="4 5" id="KW-0472">Membrane</keyword>
<comment type="similarity">
    <text evidence="5">Belongs to the ABC-2 integral membrane protein family.</text>
</comment>
<dbReference type="InterPro" id="IPR052902">
    <property type="entry name" value="ABC-2_transporter"/>
</dbReference>
<feature type="transmembrane region" description="Helical" evidence="5">
    <location>
        <begin position="21"/>
        <end position="39"/>
    </location>
</feature>
<evidence type="ECO:0000256" key="3">
    <source>
        <dbReference type="ARBA" id="ARBA00022989"/>
    </source>
</evidence>
<evidence type="ECO:0000313" key="8">
    <source>
        <dbReference type="Proteomes" id="UP000198948"/>
    </source>
</evidence>